<feature type="transmembrane region" description="Helical" evidence="10">
    <location>
        <begin position="1162"/>
        <end position="1186"/>
    </location>
</feature>
<dbReference type="InterPro" id="IPR050173">
    <property type="entry name" value="ABC_transporter_C-like"/>
</dbReference>
<dbReference type="GO" id="GO:0140359">
    <property type="term" value="F:ABC-type transporter activity"/>
    <property type="evidence" value="ECO:0007669"/>
    <property type="project" value="InterPro"/>
</dbReference>
<feature type="compositionally biased region" description="Low complexity" evidence="9">
    <location>
        <begin position="429"/>
        <end position="441"/>
    </location>
</feature>
<evidence type="ECO:0000313" key="14">
    <source>
        <dbReference type="Proteomes" id="UP000076738"/>
    </source>
</evidence>
<evidence type="ECO:0000256" key="4">
    <source>
        <dbReference type="ARBA" id="ARBA00022737"/>
    </source>
</evidence>
<name>A0A167G495_CALVF</name>
<feature type="domain" description="ABC transporter" evidence="11">
    <location>
        <begin position="750"/>
        <end position="990"/>
    </location>
</feature>
<dbReference type="InterPro" id="IPR011527">
    <property type="entry name" value="ABC1_TM_dom"/>
</dbReference>
<protein>
    <submittedName>
        <fullName evidence="13">ATP-binding cassette transporter</fullName>
    </submittedName>
</protein>
<keyword evidence="14" id="KW-1185">Reference proteome</keyword>
<dbReference type="CDD" id="cd03244">
    <property type="entry name" value="ABCC_MRP_domain2"/>
    <property type="match status" value="1"/>
</dbReference>
<evidence type="ECO:0000259" key="11">
    <source>
        <dbReference type="PROSITE" id="PS50893"/>
    </source>
</evidence>
<dbReference type="Pfam" id="PF00664">
    <property type="entry name" value="ABC_membrane"/>
    <property type="match status" value="2"/>
</dbReference>
<feature type="transmembrane region" description="Helical" evidence="10">
    <location>
        <begin position="216"/>
        <end position="236"/>
    </location>
</feature>
<feature type="transmembrane region" description="Helical" evidence="10">
    <location>
        <begin position="1274"/>
        <end position="1295"/>
    </location>
</feature>
<dbReference type="GO" id="GO:0016020">
    <property type="term" value="C:membrane"/>
    <property type="evidence" value="ECO:0007669"/>
    <property type="project" value="UniProtKB-SubCell"/>
</dbReference>
<dbReference type="InterPro" id="IPR003439">
    <property type="entry name" value="ABC_transporter-like_ATP-bd"/>
</dbReference>
<feature type="transmembrane region" description="Helical" evidence="10">
    <location>
        <begin position="178"/>
        <end position="196"/>
    </location>
</feature>
<evidence type="ECO:0000256" key="7">
    <source>
        <dbReference type="ARBA" id="ARBA00022989"/>
    </source>
</evidence>
<feature type="transmembrane region" description="Helical" evidence="10">
    <location>
        <begin position="1226"/>
        <end position="1244"/>
    </location>
</feature>
<accession>A0A167G495</accession>
<evidence type="ECO:0000256" key="6">
    <source>
        <dbReference type="ARBA" id="ARBA00022840"/>
    </source>
</evidence>
<feature type="transmembrane region" description="Helical" evidence="10">
    <location>
        <begin position="152"/>
        <end position="171"/>
    </location>
</feature>
<reference evidence="13 14" key="1">
    <citation type="journal article" date="2016" name="Mol. Biol. Evol.">
        <title>Comparative Genomics of Early-Diverging Mushroom-Forming Fungi Provides Insights into the Origins of Lignocellulose Decay Capabilities.</title>
        <authorList>
            <person name="Nagy L.G."/>
            <person name="Riley R."/>
            <person name="Tritt A."/>
            <person name="Adam C."/>
            <person name="Daum C."/>
            <person name="Floudas D."/>
            <person name="Sun H."/>
            <person name="Yadav J.S."/>
            <person name="Pangilinan J."/>
            <person name="Larsson K.H."/>
            <person name="Matsuura K."/>
            <person name="Barry K."/>
            <person name="Labutti K."/>
            <person name="Kuo R."/>
            <person name="Ohm R.A."/>
            <person name="Bhattacharya S.S."/>
            <person name="Shirouzu T."/>
            <person name="Yoshinaga Y."/>
            <person name="Martin F.M."/>
            <person name="Grigoriev I.V."/>
            <person name="Hibbett D.S."/>
        </authorList>
    </citation>
    <scope>NUCLEOTIDE SEQUENCE [LARGE SCALE GENOMIC DNA]</scope>
    <source>
        <strain evidence="13 14">TUFC12733</strain>
    </source>
</reference>
<dbReference type="CDD" id="cd03250">
    <property type="entry name" value="ABCC_MRP_domain1"/>
    <property type="match status" value="1"/>
</dbReference>
<keyword evidence="4" id="KW-0677">Repeat</keyword>
<dbReference type="FunFam" id="1.20.1560.10:FF:000013">
    <property type="entry name" value="ABC transporter C family member 2"/>
    <property type="match status" value="1"/>
</dbReference>
<dbReference type="InterPro" id="IPR003593">
    <property type="entry name" value="AAA+_ATPase"/>
</dbReference>
<keyword evidence="8 10" id="KW-0472">Membrane</keyword>
<feature type="transmembrane region" description="Helical" evidence="10">
    <location>
        <begin position="1192"/>
        <end position="1214"/>
    </location>
</feature>
<dbReference type="PANTHER" id="PTHR24223">
    <property type="entry name" value="ATP-BINDING CASSETTE SUB-FAMILY C"/>
    <property type="match status" value="1"/>
</dbReference>
<dbReference type="InterPro" id="IPR036640">
    <property type="entry name" value="ABC1_TM_sf"/>
</dbReference>
<dbReference type="SUPFAM" id="SSF52540">
    <property type="entry name" value="P-loop containing nucleoside triphosphate hydrolases"/>
    <property type="match status" value="2"/>
</dbReference>
<feature type="transmembrane region" description="Helical" evidence="10">
    <location>
        <begin position="1087"/>
        <end position="1107"/>
    </location>
</feature>
<dbReference type="CDD" id="cd18596">
    <property type="entry name" value="ABC_6TM_VMR1_D1_like"/>
    <property type="match status" value="1"/>
</dbReference>
<dbReference type="PANTHER" id="PTHR24223:SF356">
    <property type="entry name" value="ATP-BINDING CASSETTE TRANSPORTER ABC4"/>
    <property type="match status" value="1"/>
</dbReference>
<dbReference type="PROSITE" id="PS00211">
    <property type="entry name" value="ABC_TRANSPORTER_1"/>
    <property type="match status" value="2"/>
</dbReference>
<keyword evidence="7 10" id="KW-1133">Transmembrane helix</keyword>
<evidence type="ECO:0000259" key="12">
    <source>
        <dbReference type="PROSITE" id="PS50929"/>
    </source>
</evidence>
<feature type="transmembrane region" description="Helical" evidence="10">
    <location>
        <begin position="653"/>
        <end position="673"/>
    </location>
</feature>
<feature type="transmembrane region" description="Helical" evidence="10">
    <location>
        <begin position="100"/>
        <end position="118"/>
    </location>
</feature>
<feature type="transmembrane region" description="Helical" evidence="10">
    <location>
        <begin position="334"/>
        <end position="353"/>
    </location>
</feature>
<dbReference type="CDD" id="cd18604">
    <property type="entry name" value="ABC_6TM_VMR1_D2_like"/>
    <property type="match status" value="1"/>
</dbReference>
<feature type="domain" description="ABC transporter" evidence="11">
    <location>
        <begin position="1367"/>
        <end position="1603"/>
    </location>
</feature>
<keyword evidence="5" id="KW-0547">Nucleotide-binding</keyword>
<evidence type="ECO:0000256" key="3">
    <source>
        <dbReference type="ARBA" id="ARBA00022692"/>
    </source>
</evidence>
<dbReference type="Gene3D" id="3.40.50.300">
    <property type="entry name" value="P-loop containing nucleotide triphosphate hydrolases"/>
    <property type="match status" value="2"/>
</dbReference>
<gene>
    <name evidence="13" type="ORF">CALVIDRAFT_542949</name>
</gene>
<feature type="compositionally biased region" description="Basic and acidic residues" evidence="9">
    <location>
        <begin position="496"/>
        <end position="509"/>
    </location>
</feature>
<keyword evidence="6 13" id="KW-0067">ATP-binding</keyword>
<evidence type="ECO:0000256" key="5">
    <source>
        <dbReference type="ARBA" id="ARBA00022741"/>
    </source>
</evidence>
<dbReference type="Proteomes" id="UP000076738">
    <property type="component" value="Unassembled WGS sequence"/>
</dbReference>
<dbReference type="STRING" id="1330018.A0A167G495"/>
<dbReference type="SUPFAM" id="SSF90123">
    <property type="entry name" value="ABC transporter transmembrane region"/>
    <property type="match status" value="2"/>
</dbReference>
<feature type="transmembrane region" description="Helical" evidence="10">
    <location>
        <begin position="558"/>
        <end position="581"/>
    </location>
</feature>
<evidence type="ECO:0000256" key="8">
    <source>
        <dbReference type="ARBA" id="ARBA00023136"/>
    </source>
</evidence>
<feature type="domain" description="ABC transmembrane type-1" evidence="12">
    <location>
        <begin position="1048"/>
        <end position="1319"/>
    </location>
</feature>
<dbReference type="GO" id="GO:0016887">
    <property type="term" value="F:ATP hydrolysis activity"/>
    <property type="evidence" value="ECO:0007669"/>
    <property type="project" value="InterPro"/>
</dbReference>
<keyword evidence="2" id="KW-0813">Transport</keyword>
<dbReference type="PROSITE" id="PS50893">
    <property type="entry name" value="ABC_TRANSPORTER_2"/>
    <property type="match status" value="2"/>
</dbReference>
<dbReference type="GO" id="GO:0005524">
    <property type="term" value="F:ATP binding"/>
    <property type="evidence" value="ECO:0007669"/>
    <property type="project" value="UniProtKB-KW"/>
</dbReference>
<proteinExistence type="predicted"/>
<dbReference type="Gene3D" id="1.20.1560.10">
    <property type="entry name" value="ABC transporter type 1, transmembrane domain"/>
    <property type="match status" value="3"/>
</dbReference>
<feature type="region of interest" description="Disordered" evidence="9">
    <location>
        <begin position="429"/>
        <end position="517"/>
    </location>
</feature>
<feature type="transmembrane region" description="Helical" evidence="10">
    <location>
        <begin position="374"/>
        <end position="396"/>
    </location>
</feature>
<dbReference type="InterPro" id="IPR027417">
    <property type="entry name" value="P-loop_NTPase"/>
</dbReference>
<evidence type="ECO:0000256" key="2">
    <source>
        <dbReference type="ARBA" id="ARBA00022448"/>
    </source>
</evidence>
<comment type="subcellular location">
    <subcellularLocation>
        <location evidence="1">Membrane</location>
        <topology evidence="1">Multi-pass membrane protein</topology>
    </subcellularLocation>
</comment>
<dbReference type="FunFam" id="3.40.50.300:FF:000163">
    <property type="entry name" value="Multidrug resistance-associated protein member 4"/>
    <property type="match status" value="1"/>
</dbReference>
<sequence>MSQLDTLEDILARLSQSGVTPTSACSVSSIWADPRLLPAYAAAASLLLLLITTVSHASVKPRSVPVALSPAPEETLLKRTSEFVKARGGWVIYAFNTTRLFGAGALVGLSIAAVALSSQQPAEVISGLLPQIPLGGGERWDWKWDCTGRAEVAVLVGYIYATVLSIGAIVLKGRFRAACSFHASWILFIQFLVFFWRNVLPLTTFTGVPADGTLPWLLWTRGSFVTLVGFALPALVPRLYVPYDPANPAARPAPEQTASIFSFISFLFLEPIVFAAWRVPQLPYEQLPPLPDTDWSDNLRARAMDALDPVRRRDMGKKPRHMFWGLMDVFRWEYANMAFFLIMEVLSRFLGPIGINRLLTYMEKGGEDAYVRPLVWISFMFLAPTLNTLAFNLYIFTSTRMTVQAESILTQVIFEHALRLRLTDDAIISASPAPTPGTSTPRVTDQQAEGESSAHAPSASGTETATLVETDGSNSEERSPTPTASASAAAASTNGDKGKDKDSKDKKSDTAPAGAGKATHLSAKINNMFGTDIGNMIDGRDFLFMILDCPLEAILCMWFLWIILSWAAVVGMVFILITLPLPGLIASRIQDAQRKMMQKTDLRVQAITESLGIIRMIKMFGWEPLVKNQVDSVRNEELHYIRLRKILGMLNNVITQMLPMITMIITYGFYTLVLKQDLDAARVFSSVPVFSTLRHDMAGVVMMLTNTIKAKVSLDRINDFMRSSHLLDKFRRTPVESAIVAPPVTEGEIVGFHNATFTWTDPADGALEPGQRNFRLHIEDLIFKNGQVNVIVGPTGCGKTSILMALLGEMHFEVQGVDSWFSLPRGRGIAYAAQESWVQNDTIKSNVLFGSPYDEARYKKVLYQCGLEPDLTMFDAGDATEVGERGLTLSGGQKARITLARAVYSPAQILLLDDVVSALDVHTARWVVEKCLQGDLLKDRTVVLVTHAVALVAPIASNVISLSAHGHVISQGPLDRTLMSDSTLREEMKESEQALDVVENLPGEEQKPAEDKSAEGKLVVKEEMAEGRIKWASIKLFTDAFGGPIYWVLLTLSYVIVMGMDVGGTWWLGHWAQAYEQKPKPEGGVNVMYYLLIFIGIVILQDGIWFAQQLIHVLFSVRACRIIHDTLCESVLRSTLRWIDSTPVGRIVSRFTQDIREVDGPLTGIAIVMLSMTMSLIIKFIVIIVVSPIFSIPGAIILIAGLALGQVYIAAQMCVKRLRSNWRSPLYNHFAAAITGLISVRAYGAEEPFKVELRKRADAYSRPSRTFYNLNRWITTRADLLGAMFTTGLAAYLVYVKQSVGASTTGFSLTMAIEFSSMILYWVRVANMVEVSANSLERIRDYLVIDHEAEPSEKGKPPAYWPASGALKVDNLSARYSKDGPLVLQDVTFDIKSGERVGIVGRTGSGKSSLALSLLRLIPTEGKVYFDGQLTNDLNLNALRNSLAIIPQEPTLISGTLRYNLDPLSEHDDASLYDALRATGLITDTGASDGTNLGLDSTVGNAGSNFSVGQRQLIALARAILRGTRVLILDEATASVDAETDSTIQTSIRLELRHATLITIAHRLLTIMDYDKIMVLDAGKLVEFDSPLALLANKTSYFRSLVEESGDKEKLIGIAEKGRAI</sequence>
<feature type="compositionally biased region" description="Low complexity" evidence="9">
    <location>
        <begin position="480"/>
        <end position="495"/>
    </location>
</feature>
<feature type="transmembrane region" description="Helical" evidence="10">
    <location>
        <begin position="1045"/>
        <end position="1067"/>
    </location>
</feature>
<evidence type="ECO:0000256" key="1">
    <source>
        <dbReference type="ARBA" id="ARBA00004141"/>
    </source>
</evidence>
<feature type="compositionally biased region" description="Polar residues" evidence="9">
    <location>
        <begin position="459"/>
        <end position="473"/>
    </location>
</feature>
<dbReference type="InterPro" id="IPR017871">
    <property type="entry name" value="ABC_transporter-like_CS"/>
</dbReference>
<evidence type="ECO:0000256" key="9">
    <source>
        <dbReference type="SAM" id="MobiDB-lite"/>
    </source>
</evidence>
<dbReference type="OrthoDB" id="6500128at2759"/>
<dbReference type="Pfam" id="PF00005">
    <property type="entry name" value="ABC_tran"/>
    <property type="match status" value="2"/>
</dbReference>
<feature type="transmembrane region" description="Helical" evidence="10">
    <location>
        <begin position="39"/>
        <end position="59"/>
    </location>
</feature>
<evidence type="ECO:0000256" key="10">
    <source>
        <dbReference type="SAM" id="Phobius"/>
    </source>
</evidence>
<dbReference type="SMART" id="SM00382">
    <property type="entry name" value="AAA"/>
    <property type="match status" value="2"/>
</dbReference>
<evidence type="ECO:0000313" key="13">
    <source>
        <dbReference type="EMBL" id="KZO90152.1"/>
    </source>
</evidence>
<dbReference type="PROSITE" id="PS50929">
    <property type="entry name" value="ABC_TM1F"/>
    <property type="match status" value="2"/>
</dbReference>
<organism evidence="13 14">
    <name type="scientific">Calocera viscosa (strain TUFC12733)</name>
    <dbReference type="NCBI Taxonomy" id="1330018"/>
    <lineage>
        <taxon>Eukaryota</taxon>
        <taxon>Fungi</taxon>
        <taxon>Dikarya</taxon>
        <taxon>Basidiomycota</taxon>
        <taxon>Agaricomycotina</taxon>
        <taxon>Dacrymycetes</taxon>
        <taxon>Dacrymycetales</taxon>
        <taxon>Dacrymycetaceae</taxon>
        <taxon>Calocera</taxon>
    </lineage>
</organism>
<feature type="domain" description="ABC transmembrane type-1" evidence="12">
    <location>
        <begin position="337"/>
        <end position="709"/>
    </location>
</feature>
<dbReference type="EMBL" id="KV417350">
    <property type="protein sequence ID" value="KZO90152.1"/>
    <property type="molecule type" value="Genomic_DNA"/>
</dbReference>
<keyword evidence="3 10" id="KW-0812">Transmembrane</keyword>